<dbReference type="RefSeq" id="WP_224828558.1">
    <property type="nucleotide sequence ID" value="NZ_JAIVEF010000007.1"/>
</dbReference>
<dbReference type="EMBL" id="JBHSJG010000018">
    <property type="protein sequence ID" value="MFC4987138.1"/>
    <property type="molecule type" value="Genomic_DNA"/>
</dbReference>
<keyword evidence="2" id="KW-0812">Transmembrane</keyword>
<dbReference type="AlphaFoldDB" id="A0ABD5QBS1"/>
<organism evidence="3 4">
    <name type="scientific">Saliphagus infecundisoli</name>
    <dbReference type="NCBI Taxonomy" id="1849069"/>
    <lineage>
        <taxon>Archaea</taxon>
        <taxon>Methanobacteriati</taxon>
        <taxon>Methanobacteriota</taxon>
        <taxon>Stenosarchaea group</taxon>
        <taxon>Halobacteria</taxon>
        <taxon>Halobacteriales</taxon>
        <taxon>Natrialbaceae</taxon>
        <taxon>Saliphagus</taxon>
    </lineage>
</organism>
<proteinExistence type="predicted"/>
<evidence type="ECO:0000313" key="4">
    <source>
        <dbReference type="Proteomes" id="UP001595925"/>
    </source>
</evidence>
<evidence type="ECO:0000313" key="3">
    <source>
        <dbReference type="EMBL" id="MFC4987138.1"/>
    </source>
</evidence>
<feature type="region of interest" description="Disordered" evidence="1">
    <location>
        <begin position="43"/>
        <end position="67"/>
    </location>
</feature>
<evidence type="ECO:0008006" key="5">
    <source>
        <dbReference type="Google" id="ProtNLM"/>
    </source>
</evidence>
<name>A0ABD5QBS1_9EURY</name>
<evidence type="ECO:0000256" key="2">
    <source>
        <dbReference type="SAM" id="Phobius"/>
    </source>
</evidence>
<gene>
    <name evidence="3" type="ORF">ACFPFO_05040</name>
</gene>
<accession>A0ABD5QBS1</accession>
<keyword evidence="2" id="KW-1133">Transmembrane helix</keyword>
<comment type="caution">
    <text evidence="3">The sequence shown here is derived from an EMBL/GenBank/DDBJ whole genome shotgun (WGS) entry which is preliminary data.</text>
</comment>
<protein>
    <recommendedName>
        <fullName evidence="5">MYXO-CTERM domain-containing protein</fullName>
    </recommendedName>
</protein>
<dbReference type="Proteomes" id="UP001595925">
    <property type="component" value="Unassembled WGS sequence"/>
</dbReference>
<sequence>MNPNSYIDTESYDDVLSHELTQFLVREAVGVAMESPLREPILEGVERGEREFDGTDVSPAPEAESGGRSLKGVFVLAVLLAVAYAALGRRGGE</sequence>
<evidence type="ECO:0000256" key="1">
    <source>
        <dbReference type="SAM" id="MobiDB-lite"/>
    </source>
</evidence>
<keyword evidence="2" id="KW-0472">Membrane</keyword>
<feature type="transmembrane region" description="Helical" evidence="2">
    <location>
        <begin position="69"/>
        <end position="87"/>
    </location>
</feature>
<reference evidence="3 4" key="1">
    <citation type="journal article" date="2019" name="Int. J. Syst. Evol. Microbiol.">
        <title>The Global Catalogue of Microorganisms (GCM) 10K type strain sequencing project: providing services to taxonomists for standard genome sequencing and annotation.</title>
        <authorList>
            <consortium name="The Broad Institute Genomics Platform"/>
            <consortium name="The Broad Institute Genome Sequencing Center for Infectious Disease"/>
            <person name="Wu L."/>
            <person name="Ma J."/>
        </authorList>
    </citation>
    <scope>NUCLEOTIDE SEQUENCE [LARGE SCALE GENOMIC DNA]</scope>
    <source>
        <strain evidence="3 4">CGMCC 1.15824</strain>
    </source>
</reference>
<keyword evidence="4" id="KW-1185">Reference proteome</keyword>
<feature type="compositionally biased region" description="Basic and acidic residues" evidence="1">
    <location>
        <begin position="43"/>
        <end position="53"/>
    </location>
</feature>